<keyword evidence="3" id="KW-0689">Ribosomal protein</keyword>
<comment type="similarity">
    <text evidence="2">Belongs to the mitochondrion-specific ribosomal protein mL50 family.</text>
</comment>
<keyword evidence="4" id="KW-0496">Mitochondrion</keyword>
<feature type="compositionally biased region" description="Basic and acidic residues" evidence="8">
    <location>
        <begin position="12"/>
        <end position="30"/>
    </location>
</feature>
<protein>
    <recommendedName>
        <fullName evidence="6">Large ribosomal subunit protein mL50</fullName>
    </recommendedName>
    <alternativeName>
        <fullName evidence="7">39S ribosomal protein L50, mitochondrial</fullName>
    </alternativeName>
</protein>
<keyword evidence="11" id="KW-1185">Reference proteome</keyword>
<dbReference type="OrthoDB" id="9939609at2759"/>
<reference evidence="9 11" key="2">
    <citation type="journal article" date="2013" name="Nature">
        <title>Insights into bilaterian evolution from three spiralian genomes.</title>
        <authorList>
            <person name="Simakov O."/>
            <person name="Marletaz F."/>
            <person name="Cho S.J."/>
            <person name="Edsinger-Gonzales E."/>
            <person name="Havlak P."/>
            <person name="Hellsten U."/>
            <person name="Kuo D.H."/>
            <person name="Larsson T."/>
            <person name="Lv J."/>
            <person name="Arendt D."/>
            <person name="Savage R."/>
            <person name="Osoegawa K."/>
            <person name="de Jong P."/>
            <person name="Grimwood J."/>
            <person name="Chapman J.A."/>
            <person name="Shapiro H."/>
            <person name="Aerts A."/>
            <person name="Otillar R.P."/>
            <person name="Terry A.Y."/>
            <person name="Boore J.L."/>
            <person name="Grigoriev I.V."/>
            <person name="Lindberg D.R."/>
            <person name="Seaver E.C."/>
            <person name="Weisblat D.A."/>
            <person name="Putnam N.H."/>
            <person name="Rokhsar D.S."/>
        </authorList>
    </citation>
    <scope>NUCLEOTIDE SEQUENCE</scope>
    <source>
        <strain evidence="9 11">I ESC-2004</strain>
    </source>
</reference>
<comment type="subcellular location">
    <subcellularLocation>
        <location evidence="1">Mitochondrion</location>
    </subcellularLocation>
</comment>
<evidence type="ECO:0000256" key="1">
    <source>
        <dbReference type="ARBA" id="ARBA00004173"/>
    </source>
</evidence>
<evidence type="ECO:0000313" key="9">
    <source>
        <dbReference type="EMBL" id="ELU04055.1"/>
    </source>
</evidence>
<gene>
    <name evidence="9" type="ORF">CAPTEDRAFT_178145</name>
</gene>
<name>R7UCF0_CAPTE</name>
<dbReference type="HOGENOM" id="CLU_1327504_0_0_1"/>
<proteinExistence type="inferred from homology"/>
<dbReference type="EMBL" id="KB302616">
    <property type="protein sequence ID" value="ELU04055.1"/>
    <property type="molecule type" value="Genomic_DNA"/>
</dbReference>
<evidence type="ECO:0000313" key="10">
    <source>
        <dbReference type="EnsemblMetazoa" id="CapteP178145"/>
    </source>
</evidence>
<dbReference type="PANTHER" id="PTHR31542">
    <property type="entry name" value="39A RIBOSOMAL PROTEIN L50, MITOCHONDRIAL"/>
    <property type="match status" value="1"/>
</dbReference>
<reference evidence="10" key="3">
    <citation type="submission" date="2015-06" db="UniProtKB">
        <authorList>
            <consortium name="EnsemblMetazoa"/>
        </authorList>
    </citation>
    <scope>IDENTIFICATION</scope>
</reference>
<dbReference type="Proteomes" id="UP000014760">
    <property type="component" value="Unassembled WGS sequence"/>
</dbReference>
<evidence type="ECO:0000256" key="4">
    <source>
        <dbReference type="ARBA" id="ARBA00023128"/>
    </source>
</evidence>
<dbReference type="EnsemblMetazoa" id="CapteT178145">
    <property type="protein sequence ID" value="CapteP178145"/>
    <property type="gene ID" value="CapteG178145"/>
</dbReference>
<evidence type="ECO:0000256" key="8">
    <source>
        <dbReference type="SAM" id="MobiDB-lite"/>
    </source>
</evidence>
<dbReference type="Pfam" id="PF10501">
    <property type="entry name" value="Ribosomal_L50"/>
    <property type="match status" value="1"/>
</dbReference>
<evidence type="ECO:0000256" key="3">
    <source>
        <dbReference type="ARBA" id="ARBA00022980"/>
    </source>
</evidence>
<keyword evidence="5" id="KW-0687">Ribonucleoprotein</keyword>
<evidence type="ECO:0000256" key="5">
    <source>
        <dbReference type="ARBA" id="ARBA00023274"/>
    </source>
</evidence>
<organism evidence="9">
    <name type="scientific">Capitella teleta</name>
    <name type="common">Polychaete worm</name>
    <dbReference type="NCBI Taxonomy" id="283909"/>
    <lineage>
        <taxon>Eukaryota</taxon>
        <taxon>Metazoa</taxon>
        <taxon>Spiralia</taxon>
        <taxon>Lophotrochozoa</taxon>
        <taxon>Annelida</taxon>
        <taxon>Polychaeta</taxon>
        <taxon>Sedentaria</taxon>
        <taxon>Scolecida</taxon>
        <taxon>Capitellidae</taxon>
        <taxon>Capitella</taxon>
    </lineage>
</organism>
<dbReference type="FunCoup" id="R7UCF0">
    <property type="interactions" value="260"/>
</dbReference>
<dbReference type="InterPro" id="IPR018305">
    <property type="entry name" value="Ribosomal_m50"/>
</dbReference>
<dbReference type="OMA" id="HIQYEYV"/>
<accession>R7UCF0</accession>
<evidence type="ECO:0000313" key="11">
    <source>
        <dbReference type="Proteomes" id="UP000014760"/>
    </source>
</evidence>
<evidence type="ECO:0000256" key="2">
    <source>
        <dbReference type="ARBA" id="ARBA00008860"/>
    </source>
</evidence>
<reference evidence="11" key="1">
    <citation type="submission" date="2012-12" db="EMBL/GenBank/DDBJ databases">
        <authorList>
            <person name="Hellsten U."/>
            <person name="Grimwood J."/>
            <person name="Chapman J.A."/>
            <person name="Shapiro H."/>
            <person name="Aerts A."/>
            <person name="Otillar R.P."/>
            <person name="Terry A.Y."/>
            <person name="Boore J.L."/>
            <person name="Simakov O."/>
            <person name="Marletaz F."/>
            <person name="Cho S.-J."/>
            <person name="Edsinger-Gonzales E."/>
            <person name="Havlak P."/>
            <person name="Kuo D.-H."/>
            <person name="Larsson T."/>
            <person name="Lv J."/>
            <person name="Arendt D."/>
            <person name="Savage R."/>
            <person name="Osoegawa K."/>
            <person name="de Jong P."/>
            <person name="Lindberg D.R."/>
            <person name="Seaver E.C."/>
            <person name="Weisblat D.A."/>
            <person name="Putnam N.H."/>
            <person name="Grigoriev I.V."/>
            <person name="Rokhsar D.S."/>
        </authorList>
    </citation>
    <scope>NUCLEOTIDE SEQUENCE</scope>
    <source>
        <strain evidence="11">I ESC-2004</strain>
    </source>
</reference>
<sequence>MQEYMKFWQKQKPTEEEAARLVDDATEKRSPSSSELKSLAKHNLNLLKAKQTIDTKKAYKPPSNVEDRVRDITVQTCLHLDPKSEEWRDVTFNDDPTIKFKVLSKLIKEFSHDIPSSNMHQMNSIQDAIQYFQTEVSTSSSYENLEKLDLPRNLNLKLEYTRFDPSKQATAFPGQDTVVTSLKYKRKYESIKCTEEKSGYVNHYYGY</sequence>
<evidence type="ECO:0000256" key="7">
    <source>
        <dbReference type="ARBA" id="ARBA00035398"/>
    </source>
</evidence>
<evidence type="ECO:0000256" key="6">
    <source>
        <dbReference type="ARBA" id="ARBA00035183"/>
    </source>
</evidence>
<dbReference type="AlphaFoldDB" id="R7UCF0"/>
<dbReference type="GO" id="GO:0005762">
    <property type="term" value="C:mitochondrial large ribosomal subunit"/>
    <property type="evidence" value="ECO:0007669"/>
    <property type="project" value="TreeGrafter"/>
</dbReference>
<dbReference type="EMBL" id="AMQN01008254">
    <property type="status" value="NOT_ANNOTATED_CDS"/>
    <property type="molecule type" value="Genomic_DNA"/>
</dbReference>
<dbReference type="PANTHER" id="PTHR31542:SF1">
    <property type="entry name" value="LARGE RIBOSOMAL SUBUNIT PROTEIN ML50"/>
    <property type="match status" value="1"/>
</dbReference>
<feature type="region of interest" description="Disordered" evidence="8">
    <location>
        <begin position="1"/>
        <end position="37"/>
    </location>
</feature>
<dbReference type="STRING" id="283909.R7UCF0"/>